<name>A0A168KPZ3_CORDF</name>
<evidence type="ECO:0000313" key="1">
    <source>
        <dbReference type="EMBL" id="OAA81989.1"/>
    </source>
</evidence>
<accession>A0A168KPZ3</accession>
<comment type="caution">
    <text evidence="1">The sequence shown here is derived from an EMBL/GenBank/DDBJ whole genome shotgun (WGS) entry which is preliminary data.</text>
</comment>
<gene>
    <name evidence="1" type="ORF">LEL_01534</name>
</gene>
<dbReference type="Proteomes" id="UP000076881">
    <property type="component" value="Unassembled WGS sequence"/>
</dbReference>
<sequence>MYDPPRRIADAQGPHKSVLQRLTGAWTSGPGFSDISFPNVDRPIAEPTYRNDDMMCFVKYSTAAAIKLPFGASIKAALEEFHSLNDMSRKWHELQRWSRL</sequence>
<reference evidence="1 2" key="1">
    <citation type="journal article" date="2016" name="Genome Biol. Evol.">
        <title>Divergent and convergent evolution of fungal pathogenicity.</title>
        <authorList>
            <person name="Shang Y."/>
            <person name="Xiao G."/>
            <person name="Zheng P."/>
            <person name="Cen K."/>
            <person name="Zhan S."/>
            <person name="Wang C."/>
        </authorList>
    </citation>
    <scope>NUCLEOTIDE SEQUENCE [LARGE SCALE GENOMIC DNA]</scope>
    <source>
        <strain evidence="1 2">RCEF 1005</strain>
    </source>
</reference>
<dbReference type="EMBL" id="AZHF01000001">
    <property type="protein sequence ID" value="OAA81989.1"/>
    <property type="molecule type" value="Genomic_DNA"/>
</dbReference>
<organism evidence="1 2">
    <name type="scientific">Akanthomyces lecanii RCEF 1005</name>
    <dbReference type="NCBI Taxonomy" id="1081108"/>
    <lineage>
        <taxon>Eukaryota</taxon>
        <taxon>Fungi</taxon>
        <taxon>Dikarya</taxon>
        <taxon>Ascomycota</taxon>
        <taxon>Pezizomycotina</taxon>
        <taxon>Sordariomycetes</taxon>
        <taxon>Hypocreomycetidae</taxon>
        <taxon>Hypocreales</taxon>
        <taxon>Cordycipitaceae</taxon>
        <taxon>Akanthomyces</taxon>
        <taxon>Cordyceps confragosa</taxon>
    </lineage>
</organism>
<dbReference type="AlphaFoldDB" id="A0A168KPZ3"/>
<evidence type="ECO:0000313" key="2">
    <source>
        <dbReference type="Proteomes" id="UP000076881"/>
    </source>
</evidence>
<protein>
    <submittedName>
        <fullName evidence="1">Uncharacterized protein</fullName>
    </submittedName>
</protein>
<keyword evidence="2" id="KW-1185">Reference proteome</keyword>
<proteinExistence type="predicted"/>